<evidence type="ECO:0000313" key="2">
    <source>
        <dbReference type="EMBL" id="XBO69218.1"/>
    </source>
</evidence>
<proteinExistence type="predicted"/>
<dbReference type="Gene3D" id="1.10.10.60">
    <property type="entry name" value="Homeodomain-like"/>
    <property type="match status" value="1"/>
</dbReference>
<feature type="region of interest" description="Disordered" evidence="1">
    <location>
        <begin position="111"/>
        <end position="152"/>
    </location>
</feature>
<dbReference type="AlphaFoldDB" id="A0AAU7KDF3"/>
<evidence type="ECO:0008006" key="3">
    <source>
        <dbReference type="Google" id="ProtNLM"/>
    </source>
</evidence>
<protein>
    <recommendedName>
        <fullName evidence="3">Terminase</fullName>
    </recommendedName>
</protein>
<organism evidence="2">
    <name type="scientific">Halomonas sp. RT37</name>
    <dbReference type="NCBI Taxonomy" id="2950872"/>
    <lineage>
        <taxon>Bacteria</taxon>
        <taxon>Pseudomonadati</taxon>
        <taxon>Pseudomonadota</taxon>
        <taxon>Gammaproteobacteria</taxon>
        <taxon>Oceanospirillales</taxon>
        <taxon>Halomonadaceae</taxon>
        <taxon>Halomonas</taxon>
    </lineage>
</organism>
<dbReference type="RefSeq" id="WP_222516476.1">
    <property type="nucleotide sequence ID" value="NZ_CP098827.1"/>
</dbReference>
<evidence type="ECO:0000256" key="1">
    <source>
        <dbReference type="SAM" id="MobiDB-lite"/>
    </source>
</evidence>
<accession>A0AAU7KDF3</accession>
<name>A0AAU7KDF3_9GAMM</name>
<feature type="compositionally biased region" description="Basic and acidic residues" evidence="1">
    <location>
        <begin position="112"/>
        <end position="123"/>
    </location>
</feature>
<reference evidence="2" key="1">
    <citation type="submission" date="2022-06" db="EMBL/GenBank/DDBJ databases">
        <title>A novel DMS-producing enzyme.</title>
        <authorList>
            <person name="Zhang Y."/>
        </authorList>
    </citation>
    <scope>NUCLEOTIDE SEQUENCE</scope>
    <source>
        <strain evidence="2">RT37</strain>
    </source>
</reference>
<gene>
    <name evidence="2" type="ORF">NFG58_11275</name>
</gene>
<dbReference type="EMBL" id="CP098827">
    <property type="protein sequence ID" value="XBO69218.1"/>
    <property type="molecule type" value="Genomic_DNA"/>
</dbReference>
<sequence length="152" mass="17085">MARPTKYKAEFAEQARKLCLLGATDAELADFFGVAESTINKWKLNHKGFSESIKSGKVMADAEVATRLYERALGYSHPEEKVFNNQGEIVTHQTTKHYPPDTTAAAIWLNNRKPDRWRNKPEPDGQDDAPQPVNVVFKVQDASDPDRNRGDA</sequence>